<dbReference type="InParanoid" id="A0A409VEG1"/>
<sequence>MTPDQLYPLEVNPKTLEPFLRLRKRKNIILTPPRWEDAPHFVPLFNDPRVYEGLLRPPLPYTLKDGEDWLQLTKPNTDALLQELKDAQGSDSLKIIDGCPVSSIREVKEDGTDILFLGSIAITRCTFPELIDTDSVDWEHKEEKAAANEKLEVGDPNIIWSIGVPSALKLAGGGTRLRTASNTRTGLQYELSDDSEATKAIAALGYIINEDDSPVCNTSAMLDHNNWQPLERNPDTQELFLRLRKRRDMIITPPRPEDVDNLFKTLNDPRVYNWMETTPKPYLRGARMFFMSEKKSSGHNYAEHAKAAWSESQKSADDAIKELEKASREHPPKLVDVCPFRFVRKVHGDGTDEFVGYVIVCKCPHGELMDTDTVDWERKAENEAKNASKLPGDPTIVWTVRGMVPLPCSFSHSKTCYLLLFTMLDHTKWHPLEKNPVTNEFFLRLRKHRDIVITPSRPEDVNSFLETLNDPRVYHWLSSTPHPYLPGTRYLINVKAGETLTYIPPEHAEASWAKSKTRSDEAFEELEEASRQDPTSLVNTCPVGILRKVREDGTDEFVGEFKMGRTPHGELLNTDTVDWENKAENEAENARKENGNPTIIWSIGNFIAPKFHGQGIMTDVIDTILHDWAVPRMGARHFIVGAFEENLGSRRVFEKNGFRTVRVIQKFKEIRGEWRKMRACIVSPSTMFDHTKWHPLERNPVTNELFLRLRKHEDIIMTPPRPEDVDNFLETMNDPRVYHWSVSTLHPYLREHAEATWAESKKRADGALADLEEASLVDPPRLVNSCPVQILRKVREDGTDEFVGNFKIRRCPHGEILNTDTVDWEHKAENEAENARKELGDPTIIWSISYFVVPKFHGQGIMTNAVDTILHDWALPHMGARHFIVGAFDENVASRRVFEKNGFHTVRIIEKSKPFTPPMANPQLYPLEVNPKTGEPFLRLRNHKNIILTPPRMEDAPVLVSFLNDPRICDCLSGPPYPYTLEHAEFWLKMIKSFSDGVLRELEEGRDKPEPKTVGDCPVRYIREVQEDGTDIFIGDASFVRSISGELMGPEGPEKIDWENKQKREEENNKLPVGDPNILWSFGDFLAPSHHRRGIMTDAFATLLHEWGIPRMAIRRMWVIAFTTNTGSVKVFQKNGFKVIATHENHHEAKGKMRSIHLLEWKYGTK</sequence>
<comment type="caution">
    <text evidence="2">The sequence shown here is derived from an EMBL/GenBank/DDBJ whole genome shotgun (WGS) entry which is preliminary data.</text>
</comment>
<dbReference type="InterPro" id="IPR016181">
    <property type="entry name" value="Acyl_CoA_acyltransferase"/>
</dbReference>
<dbReference type="PANTHER" id="PTHR43328:SF1">
    <property type="entry name" value="N-ACETYLTRANSFERASE DOMAIN-CONTAINING PROTEIN"/>
    <property type="match status" value="1"/>
</dbReference>
<dbReference type="Gene3D" id="3.40.630.30">
    <property type="match status" value="3"/>
</dbReference>
<dbReference type="PROSITE" id="PS51186">
    <property type="entry name" value="GNAT"/>
    <property type="match status" value="1"/>
</dbReference>
<evidence type="ECO:0000313" key="2">
    <source>
        <dbReference type="EMBL" id="PPQ64310.1"/>
    </source>
</evidence>
<dbReference type="OrthoDB" id="630895at2759"/>
<proteinExistence type="predicted"/>
<dbReference type="EMBL" id="NHYE01005668">
    <property type="protein sequence ID" value="PPQ64310.1"/>
    <property type="molecule type" value="Genomic_DNA"/>
</dbReference>
<gene>
    <name evidence="2" type="ORF">CVT26_002193</name>
</gene>
<evidence type="ECO:0000259" key="1">
    <source>
        <dbReference type="PROSITE" id="PS51186"/>
    </source>
</evidence>
<dbReference type="GO" id="GO:0016747">
    <property type="term" value="F:acyltransferase activity, transferring groups other than amino-acyl groups"/>
    <property type="evidence" value="ECO:0007669"/>
    <property type="project" value="InterPro"/>
</dbReference>
<protein>
    <recommendedName>
        <fullName evidence="1">N-acetyltransferase domain-containing protein</fullName>
    </recommendedName>
</protein>
<keyword evidence="3" id="KW-1185">Reference proteome</keyword>
<name>A0A409VEG1_9AGAR</name>
<dbReference type="STRING" id="231916.A0A409VEG1"/>
<dbReference type="PANTHER" id="PTHR43328">
    <property type="entry name" value="ACETYLTRANSFERASE-RELATED"/>
    <property type="match status" value="1"/>
</dbReference>
<evidence type="ECO:0000313" key="3">
    <source>
        <dbReference type="Proteomes" id="UP000284706"/>
    </source>
</evidence>
<dbReference type="AlphaFoldDB" id="A0A409VEG1"/>
<feature type="domain" description="N-acetyltransferase" evidence="1">
    <location>
        <begin position="989"/>
        <end position="1165"/>
    </location>
</feature>
<dbReference type="InterPro" id="IPR000182">
    <property type="entry name" value="GNAT_dom"/>
</dbReference>
<dbReference type="Pfam" id="PF13302">
    <property type="entry name" value="Acetyltransf_3"/>
    <property type="match status" value="3"/>
</dbReference>
<dbReference type="Proteomes" id="UP000284706">
    <property type="component" value="Unassembled WGS sequence"/>
</dbReference>
<dbReference type="SUPFAM" id="SSF55729">
    <property type="entry name" value="Acyl-CoA N-acyltransferases (Nat)"/>
    <property type="match status" value="3"/>
</dbReference>
<accession>A0A409VEG1</accession>
<organism evidence="2 3">
    <name type="scientific">Gymnopilus dilepis</name>
    <dbReference type="NCBI Taxonomy" id="231916"/>
    <lineage>
        <taxon>Eukaryota</taxon>
        <taxon>Fungi</taxon>
        <taxon>Dikarya</taxon>
        <taxon>Basidiomycota</taxon>
        <taxon>Agaricomycotina</taxon>
        <taxon>Agaricomycetes</taxon>
        <taxon>Agaricomycetidae</taxon>
        <taxon>Agaricales</taxon>
        <taxon>Agaricineae</taxon>
        <taxon>Hymenogastraceae</taxon>
        <taxon>Gymnopilus</taxon>
    </lineage>
</organism>
<reference evidence="2 3" key="1">
    <citation type="journal article" date="2018" name="Evol. Lett.">
        <title>Horizontal gene cluster transfer increased hallucinogenic mushroom diversity.</title>
        <authorList>
            <person name="Reynolds H.T."/>
            <person name="Vijayakumar V."/>
            <person name="Gluck-Thaler E."/>
            <person name="Korotkin H.B."/>
            <person name="Matheny P.B."/>
            <person name="Slot J.C."/>
        </authorList>
    </citation>
    <scope>NUCLEOTIDE SEQUENCE [LARGE SCALE GENOMIC DNA]</scope>
    <source>
        <strain evidence="2 3">SRW20</strain>
    </source>
</reference>